<feature type="signal peptide" evidence="1">
    <location>
        <begin position="1"/>
        <end position="22"/>
    </location>
</feature>
<comment type="caution">
    <text evidence="2">The sequence shown here is derived from an EMBL/GenBank/DDBJ whole genome shotgun (WGS) entry which is preliminary data.</text>
</comment>
<evidence type="ECO:0000313" key="3">
    <source>
        <dbReference type="Proteomes" id="UP001341245"/>
    </source>
</evidence>
<keyword evidence="1" id="KW-0732">Signal</keyword>
<name>A0ABR0TMN9_AURPU</name>
<proteinExistence type="predicted"/>
<gene>
    <name evidence="2" type="ORF">QM012_007264</name>
</gene>
<accession>A0ABR0TMN9</accession>
<feature type="chain" id="PRO_5045633032" evidence="1">
    <location>
        <begin position="23"/>
        <end position="293"/>
    </location>
</feature>
<dbReference type="EMBL" id="JASGXD010000005">
    <property type="protein sequence ID" value="KAK6005622.1"/>
    <property type="molecule type" value="Genomic_DNA"/>
</dbReference>
<evidence type="ECO:0000256" key="1">
    <source>
        <dbReference type="SAM" id="SignalP"/>
    </source>
</evidence>
<protein>
    <submittedName>
        <fullName evidence="2">Uncharacterized protein</fullName>
    </submittedName>
</protein>
<organism evidence="2 3">
    <name type="scientific">Aureobasidium pullulans</name>
    <name type="common">Black yeast</name>
    <name type="synonym">Pullularia pullulans</name>
    <dbReference type="NCBI Taxonomy" id="5580"/>
    <lineage>
        <taxon>Eukaryota</taxon>
        <taxon>Fungi</taxon>
        <taxon>Dikarya</taxon>
        <taxon>Ascomycota</taxon>
        <taxon>Pezizomycotina</taxon>
        <taxon>Dothideomycetes</taxon>
        <taxon>Dothideomycetidae</taxon>
        <taxon>Dothideales</taxon>
        <taxon>Saccotheciaceae</taxon>
        <taxon>Aureobasidium</taxon>
    </lineage>
</organism>
<dbReference type="Proteomes" id="UP001341245">
    <property type="component" value="Unassembled WGS sequence"/>
</dbReference>
<keyword evidence="3" id="KW-1185">Reference proteome</keyword>
<evidence type="ECO:0000313" key="2">
    <source>
        <dbReference type="EMBL" id="KAK6005622.1"/>
    </source>
</evidence>
<sequence>MILRTSTLLSALALGLSAQAQAQALDYGVYGLGTWNKSYAFEANDHPNNTHSVPFSIGTGNYTFQVNVAELTPTDYTANSPQNPRQAASFYNILWEGGKSFNQSLRDAVTTGTGEGIPQLCLTVPMGPMSQAATNGYREQDNGDCSHAFGKQCMADLKKIDASTATASCDGMWMPKSCLAKFGNGGLGSAEIINPSTPSNETSPLLQYSPIEVSFYSSQIFEAGNSSFYAREDERLHAIFLSGIWGVTPVCNRVNNTKLDKNNIAVAQSGATGLRGSAGLLMAMAVAVAMFML</sequence>
<reference evidence="2 3" key="1">
    <citation type="submission" date="2023-11" db="EMBL/GenBank/DDBJ databases">
        <title>Draft genome sequence and annotation of the polyextremotolerant black yeast-like fungus Aureobasidium pullulans NRRL 62042.</title>
        <authorList>
            <person name="Dielentheis-Frenken M.R.E."/>
            <person name="Wibberg D."/>
            <person name="Blank L.M."/>
            <person name="Tiso T."/>
        </authorList>
    </citation>
    <scope>NUCLEOTIDE SEQUENCE [LARGE SCALE GENOMIC DNA]</scope>
    <source>
        <strain evidence="2 3">NRRL 62042</strain>
    </source>
</reference>